<evidence type="ECO:0000256" key="1">
    <source>
        <dbReference type="ARBA" id="ARBA00004651"/>
    </source>
</evidence>
<dbReference type="CDD" id="cd06261">
    <property type="entry name" value="TM_PBP2"/>
    <property type="match status" value="1"/>
</dbReference>
<evidence type="ECO:0000313" key="9">
    <source>
        <dbReference type="EMBL" id="CUN88026.1"/>
    </source>
</evidence>
<sequence>MKSFEQKIFPYLLLAPTMIIFGLFLFFPALNGLWISLTKWDGVNPQVFVGVKNYVTLFGDKSFWNSFVRTLIFTLVSVPSVYVAALGLAVLLTGGIRGSNFFRAVFYWPTMISTIIVGLTWRFLLGEDFGLVNYLLTAMDRTPVKWLTDPNNAMGVVIFVTVWSMAGYYMVRFVSGIKAISETYYEAARIDGAGAWQQFRFITLPLLKPTSLLVLVLSTVSIIKTYPLVYSLTQGGPAGATKFMVQMIQETGFEKNKMGYASAMTMALFLILALFTIIQFKLNQGGEQDAD</sequence>
<keyword evidence="5 7" id="KW-1133">Transmembrane helix</keyword>
<organism evidence="9 10">
    <name type="scientific">Hungatella hathewayi</name>
    <dbReference type="NCBI Taxonomy" id="154046"/>
    <lineage>
        <taxon>Bacteria</taxon>
        <taxon>Bacillati</taxon>
        <taxon>Bacillota</taxon>
        <taxon>Clostridia</taxon>
        <taxon>Lachnospirales</taxon>
        <taxon>Lachnospiraceae</taxon>
        <taxon>Hungatella</taxon>
    </lineage>
</organism>
<evidence type="ECO:0000256" key="2">
    <source>
        <dbReference type="ARBA" id="ARBA00022448"/>
    </source>
</evidence>
<feature type="transmembrane region" description="Helical" evidence="7">
    <location>
        <begin position="71"/>
        <end position="92"/>
    </location>
</feature>
<evidence type="ECO:0000256" key="5">
    <source>
        <dbReference type="ARBA" id="ARBA00022989"/>
    </source>
</evidence>
<reference evidence="9 10" key="1">
    <citation type="submission" date="2015-09" db="EMBL/GenBank/DDBJ databases">
        <authorList>
            <consortium name="Pathogen Informatics"/>
        </authorList>
    </citation>
    <scope>NUCLEOTIDE SEQUENCE [LARGE SCALE GENOMIC DNA]</scope>
    <source>
        <strain evidence="9 10">2789STDY5608850</strain>
    </source>
</reference>
<evidence type="ECO:0000259" key="8">
    <source>
        <dbReference type="PROSITE" id="PS50928"/>
    </source>
</evidence>
<feature type="transmembrane region" description="Helical" evidence="7">
    <location>
        <begin position="12"/>
        <end position="35"/>
    </location>
</feature>
<dbReference type="EMBL" id="CYZE01000002">
    <property type="protein sequence ID" value="CUN88026.1"/>
    <property type="molecule type" value="Genomic_DNA"/>
</dbReference>
<evidence type="ECO:0000256" key="4">
    <source>
        <dbReference type="ARBA" id="ARBA00022692"/>
    </source>
</evidence>
<dbReference type="Gene3D" id="1.10.3720.10">
    <property type="entry name" value="MetI-like"/>
    <property type="match status" value="1"/>
</dbReference>
<keyword evidence="3" id="KW-1003">Cell membrane</keyword>
<dbReference type="InterPro" id="IPR051393">
    <property type="entry name" value="ABC_transporter_permease"/>
</dbReference>
<feature type="transmembrane region" description="Helical" evidence="7">
    <location>
        <begin position="153"/>
        <end position="171"/>
    </location>
</feature>
<dbReference type="PANTHER" id="PTHR30193">
    <property type="entry name" value="ABC TRANSPORTER PERMEASE PROTEIN"/>
    <property type="match status" value="1"/>
</dbReference>
<dbReference type="Pfam" id="PF00528">
    <property type="entry name" value="BPD_transp_1"/>
    <property type="match status" value="1"/>
</dbReference>
<keyword evidence="2 7" id="KW-0813">Transport</keyword>
<evidence type="ECO:0000256" key="6">
    <source>
        <dbReference type="ARBA" id="ARBA00023136"/>
    </source>
</evidence>
<feature type="transmembrane region" description="Helical" evidence="7">
    <location>
        <begin position="258"/>
        <end position="278"/>
    </location>
</feature>
<keyword evidence="4 7" id="KW-0812">Transmembrane</keyword>
<name>A0A174AKN3_9FIRM</name>
<protein>
    <submittedName>
        <fullName evidence="9">L-arabinose transport system permease protein AraP</fullName>
    </submittedName>
</protein>
<feature type="domain" description="ABC transmembrane type-1" evidence="8">
    <location>
        <begin position="67"/>
        <end position="279"/>
    </location>
</feature>
<evidence type="ECO:0000256" key="7">
    <source>
        <dbReference type="RuleBase" id="RU363032"/>
    </source>
</evidence>
<dbReference type="InterPro" id="IPR035906">
    <property type="entry name" value="MetI-like_sf"/>
</dbReference>
<gene>
    <name evidence="9" type="primary">araP1_1</name>
    <name evidence="9" type="ORF">ERS852407_01342</name>
</gene>
<dbReference type="Proteomes" id="UP000095651">
    <property type="component" value="Unassembled WGS sequence"/>
</dbReference>
<dbReference type="PANTHER" id="PTHR30193:SF37">
    <property type="entry name" value="INNER MEMBRANE ABC TRANSPORTER PERMEASE PROTEIN YCJO"/>
    <property type="match status" value="1"/>
</dbReference>
<comment type="subcellular location">
    <subcellularLocation>
        <location evidence="1 7">Cell membrane</location>
        <topology evidence="1 7">Multi-pass membrane protein</topology>
    </subcellularLocation>
</comment>
<comment type="similarity">
    <text evidence="7">Belongs to the binding-protein-dependent transport system permease family.</text>
</comment>
<evidence type="ECO:0000313" key="10">
    <source>
        <dbReference type="Proteomes" id="UP000095651"/>
    </source>
</evidence>
<evidence type="ECO:0000256" key="3">
    <source>
        <dbReference type="ARBA" id="ARBA00022475"/>
    </source>
</evidence>
<proteinExistence type="inferred from homology"/>
<feature type="transmembrane region" description="Helical" evidence="7">
    <location>
        <begin position="104"/>
        <end position="124"/>
    </location>
</feature>
<dbReference type="GO" id="GO:0055085">
    <property type="term" value="P:transmembrane transport"/>
    <property type="evidence" value="ECO:0007669"/>
    <property type="project" value="InterPro"/>
</dbReference>
<dbReference type="GO" id="GO:0005886">
    <property type="term" value="C:plasma membrane"/>
    <property type="evidence" value="ECO:0007669"/>
    <property type="project" value="UniProtKB-SubCell"/>
</dbReference>
<accession>A0A174AKN3</accession>
<dbReference type="PROSITE" id="PS50928">
    <property type="entry name" value="ABC_TM1"/>
    <property type="match status" value="1"/>
</dbReference>
<dbReference type="AlphaFoldDB" id="A0A174AKN3"/>
<dbReference type="SUPFAM" id="SSF161098">
    <property type="entry name" value="MetI-like"/>
    <property type="match status" value="1"/>
</dbReference>
<dbReference type="RefSeq" id="WP_055653623.1">
    <property type="nucleotide sequence ID" value="NZ_CABIXC010000002.1"/>
</dbReference>
<dbReference type="InterPro" id="IPR000515">
    <property type="entry name" value="MetI-like"/>
</dbReference>
<keyword evidence="6 7" id="KW-0472">Membrane</keyword>